<proteinExistence type="predicted"/>
<evidence type="ECO:0000313" key="2">
    <source>
        <dbReference type="Proteomes" id="UP000236291"/>
    </source>
</evidence>
<dbReference type="EMBL" id="ASHM01069048">
    <property type="protein sequence ID" value="PNX54744.1"/>
    <property type="molecule type" value="Genomic_DNA"/>
</dbReference>
<gene>
    <name evidence="1" type="ORF">L195_g048365</name>
</gene>
<reference evidence="1 2" key="1">
    <citation type="journal article" date="2014" name="Am. J. Bot.">
        <title>Genome assembly and annotation for red clover (Trifolium pratense; Fabaceae).</title>
        <authorList>
            <person name="Istvanek J."/>
            <person name="Jaros M."/>
            <person name="Krenek A."/>
            <person name="Repkova J."/>
        </authorList>
    </citation>
    <scope>NUCLEOTIDE SEQUENCE [LARGE SCALE GENOMIC DNA]</scope>
    <source>
        <strain evidence="2">cv. Tatra</strain>
        <tissue evidence="1">Young leaves</tissue>
    </source>
</reference>
<feature type="non-terminal residue" evidence="1">
    <location>
        <position position="1"/>
    </location>
</feature>
<name>A0A2K3JL52_TRIPR</name>
<comment type="caution">
    <text evidence="1">The sequence shown here is derived from an EMBL/GenBank/DDBJ whole genome shotgun (WGS) entry which is preliminary data.</text>
</comment>
<evidence type="ECO:0000313" key="1">
    <source>
        <dbReference type="EMBL" id="PNX54744.1"/>
    </source>
</evidence>
<dbReference type="Proteomes" id="UP000236291">
    <property type="component" value="Unassembled WGS sequence"/>
</dbReference>
<reference evidence="1 2" key="2">
    <citation type="journal article" date="2017" name="Front. Plant Sci.">
        <title>Gene Classification and Mining of Molecular Markers Useful in Red Clover (Trifolium pratense) Breeding.</title>
        <authorList>
            <person name="Istvanek J."/>
            <person name="Dluhosova J."/>
            <person name="Dluhos P."/>
            <person name="Patkova L."/>
            <person name="Nedelnik J."/>
            <person name="Repkova J."/>
        </authorList>
    </citation>
    <scope>NUCLEOTIDE SEQUENCE [LARGE SCALE GENOMIC DNA]</scope>
    <source>
        <strain evidence="2">cv. Tatra</strain>
        <tissue evidence="1">Young leaves</tissue>
    </source>
</reference>
<protein>
    <submittedName>
        <fullName evidence="1">Uncharacterized protein</fullName>
    </submittedName>
</protein>
<organism evidence="1 2">
    <name type="scientific">Trifolium pratense</name>
    <name type="common">Red clover</name>
    <dbReference type="NCBI Taxonomy" id="57577"/>
    <lineage>
        <taxon>Eukaryota</taxon>
        <taxon>Viridiplantae</taxon>
        <taxon>Streptophyta</taxon>
        <taxon>Embryophyta</taxon>
        <taxon>Tracheophyta</taxon>
        <taxon>Spermatophyta</taxon>
        <taxon>Magnoliopsida</taxon>
        <taxon>eudicotyledons</taxon>
        <taxon>Gunneridae</taxon>
        <taxon>Pentapetalae</taxon>
        <taxon>rosids</taxon>
        <taxon>fabids</taxon>
        <taxon>Fabales</taxon>
        <taxon>Fabaceae</taxon>
        <taxon>Papilionoideae</taxon>
        <taxon>50 kb inversion clade</taxon>
        <taxon>NPAAA clade</taxon>
        <taxon>Hologalegina</taxon>
        <taxon>IRL clade</taxon>
        <taxon>Trifolieae</taxon>
        <taxon>Trifolium</taxon>
    </lineage>
</organism>
<dbReference type="AlphaFoldDB" id="A0A2K3JL52"/>
<sequence length="56" mass="6564">VFSRITYGSFTDEKGISRDRDHNCNHVMILDIKENHVQLQLMLMAIQCKRLCNLDV</sequence>
<accession>A0A2K3JL52</accession>